<reference evidence="4" key="1">
    <citation type="submission" date="2022-07" db="EMBL/GenBank/DDBJ databases">
        <title>Phylogenomic reconstructions and comparative analyses of Kickxellomycotina fungi.</title>
        <authorList>
            <person name="Reynolds N.K."/>
            <person name="Stajich J.E."/>
            <person name="Barry K."/>
            <person name="Grigoriev I.V."/>
            <person name="Crous P."/>
            <person name="Smith M.E."/>
        </authorList>
    </citation>
    <scope>NUCLEOTIDE SEQUENCE</scope>
    <source>
        <strain evidence="4">NBRC 105413</strain>
    </source>
</reference>
<dbReference type="AlphaFoldDB" id="A0A9W7XIA0"/>
<evidence type="ECO:0000313" key="4">
    <source>
        <dbReference type="EMBL" id="KAJ1643332.1"/>
    </source>
</evidence>
<dbReference type="Pfam" id="PF17951">
    <property type="entry name" value="FAS_meander"/>
    <property type="match status" value="1"/>
</dbReference>
<organism evidence="4 5">
    <name type="scientific">Coemansia asiatica</name>
    <dbReference type="NCBI Taxonomy" id="1052880"/>
    <lineage>
        <taxon>Eukaryota</taxon>
        <taxon>Fungi</taxon>
        <taxon>Fungi incertae sedis</taxon>
        <taxon>Zoopagomycota</taxon>
        <taxon>Kickxellomycotina</taxon>
        <taxon>Kickxellomycetes</taxon>
        <taxon>Kickxellales</taxon>
        <taxon>Kickxellaceae</taxon>
        <taxon>Coemansia</taxon>
    </lineage>
</organism>
<dbReference type="InterPro" id="IPR040883">
    <property type="entry name" value="FAS_meander"/>
</dbReference>
<feature type="domain" description="Fatty acid synthase meander beta sheet" evidence="3">
    <location>
        <begin position="145"/>
        <end position="286"/>
    </location>
</feature>
<dbReference type="Gene3D" id="1.20.930.70">
    <property type="match status" value="1"/>
</dbReference>
<accession>A0A9W7XIA0</accession>
<proteinExistence type="predicted"/>
<dbReference type="Proteomes" id="UP001145021">
    <property type="component" value="Unassembled WGS sequence"/>
</dbReference>
<feature type="non-terminal residue" evidence="4">
    <location>
        <position position="335"/>
    </location>
</feature>
<sequence>MQLIVSEDIQYFIARCKQHGQMPVPFVPILDKDLGMFMLKGSHWQSENVDLIADQDPDRTVIQQGVVSVKYSTKVNEPVKAILDSVYHGHIAALLERQYGSDGSRVPIVEFIASNITPKAALLPANVVLDREQDSQTFSLPWALDALPSEDLWLDVLAGQQCSWLYFLLTSKVLVKGSLFADNFVQCIMRARPGRTFTIALQDNGIPLHVEISKTDRAGNQFTEVMLAFDRDASQITLQVFQPKPSGTAVLCLSLDYLPEYPLAPIHLDTKQFSSEISRFYADTWVDNSDSPAAFKDITSGIQAISTSGLVITEDRLHDFCNLISSSSKWYVSKN</sequence>
<dbReference type="GO" id="GO:0004318">
    <property type="term" value="F:enoyl-[acyl-carrier-protein] reductase (NADH) activity"/>
    <property type="evidence" value="ECO:0007669"/>
    <property type="project" value="InterPro"/>
</dbReference>
<dbReference type="Pfam" id="PF08354">
    <property type="entry name" value="Fas1-AflB-like_hel"/>
    <property type="match status" value="1"/>
</dbReference>
<dbReference type="PANTHER" id="PTHR10982">
    <property type="entry name" value="MALONYL COA-ACYL CARRIER PROTEIN TRANSACYLASE"/>
    <property type="match status" value="1"/>
</dbReference>
<evidence type="ECO:0000313" key="5">
    <source>
        <dbReference type="Proteomes" id="UP001145021"/>
    </source>
</evidence>
<dbReference type="EMBL" id="JANBOH010000267">
    <property type="protein sequence ID" value="KAJ1643332.1"/>
    <property type="molecule type" value="Genomic_DNA"/>
</dbReference>
<dbReference type="InterPro" id="IPR013565">
    <property type="entry name" value="Fas1/AflB-like_central"/>
</dbReference>
<evidence type="ECO:0000259" key="2">
    <source>
        <dbReference type="Pfam" id="PF08354"/>
    </source>
</evidence>
<dbReference type="GO" id="GO:0019171">
    <property type="term" value="F:(3R)-hydroxyacyl-[acyl-carrier-protein] dehydratase activity"/>
    <property type="evidence" value="ECO:0007669"/>
    <property type="project" value="InterPro"/>
</dbReference>
<dbReference type="GO" id="GO:0016740">
    <property type="term" value="F:transferase activity"/>
    <property type="evidence" value="ECO:0007669"/>
    <property type="project" value="UniProtKB-KW"/>
</dbReference>
<dbReference type="PANTHER" id="PTHR10982:SF21">
    <property type="entry name" value="FATTY ACID SYNTHASE SUBUNIT BETA"/>
    <property type="match status" value="1"/>
</dbReference>
<feature type="domain" description="Fatty acid synthase beta subunit AflB /Fas1-like central" evidence="2">
    <location>
        <begin position="2"/>
        <end position="83"/>
    </location>
</feature>
<dbReference type="Gene3D" id="3.20.20.70">
    <property type="entry name" value="Aldolase class I"/>
    <property type="match status" value="1"/>
</dbReference>
<evidence type="ECO:0000259" key="3">
    <source>
        <dbReference type="Pfam" id="PF17951"/>
    </source>
</evidence>
<name>A0A9W7XIA0_9FUNG</name>
<protein>
    <submittedName>
        <fullName evidence="4">Uncharacterized protein</fullName>
    </submittedName>
</protein>
<evidence type="ECO:0000256" key="1">
    <source>
        <dbReference type="ARBA" id="ARBA00022679"/>
    </source>
</evidence>
<dbReference type="InterPro" id="IPR013785">
    <property type="entry name" value="Aldolase_TIM"/>
</dbReference>
<gene>
    <name evidence="4" type="ORF">LPJ64_004893</name>
</gene>
<keyword evidence="1" id="KW-0808">Transferase</keyword>
<keyword evidence="5" id="KW-1185">Reference proteome</keyword>
<dbReference type="InterPro" id="IPR050830">
    <property type="entry name" value="Fungal_FAS"/>
</dbReference>
<dbReference type="Gene3D" id="3.30.1120.100">
    <property type="match status" value="1"/>
</dbReference>
<comment type="caution">
    <text evidence="4">The sequence shown here is derived from an EMBL/GenBank/DDBJ whole genome shotgun (WGS) entry which is preliminary data.</text>
</comment>